<dbReference type="RefSeq" id="WP_386059482.1">
    <property type="nucleotide sequence ID" value="NZ_JBHTKL010000005.1"/>
</dbReference>
<evidence type="ECO:0000313" key="2">
    <source>
        <dbReference type="Proteomes" id="UP001596990"/>
    </source>
</evidence>
<dbReference type="Proteomes" id="UP001596990">
    <property type="component" value="Unassembled WGS sequence"/>
</dbReference>
<sequence length="40" mass="4555">MEIIIIGVLVVTFLSIDGNLRKIREQNKEMIELLKKNGEG</sequence>
<gene>
    <name evidence="1" type="ORF">ACFQ2J_09975</name>
</gene>
<name>A0ABW3L2A2_9BACI</name>
<evidence type="ECO:0008006" key="3">
    <source>
        <dbReference type="Google" id="ProtNLM"/>
    </source>
</evidence>
<proteinExistence type="predicted"/>
<comment type="caution">
    <text evidence="1">The sequence shown here is derived from an EMBL/GenBank/DDBJ whole genome shotgun (WGS) entry which is preliminary data.</text>
</comment>
<evidence type="ECO:0000313" key="1">
    <source>
        <dbReference type="EMBL" id="MFD1019497.1"/>
    </source>
</evidence>
<accession>A0ABW3L2A2</accession>
<keyword evidence="2" id="KW-1185">Reference proteome</keyword>
<organism evidence="1 2">
    <name type="scientific">Thalassobacillus hwangdonensis</name>
    <dbReference type="NCBI Taxonomy" id="546108"/>
    <lineage>
        <taxon>Bacteria</taxon>
        <taxon>Bacillati</taxon>
        <taxon>Bacillota</taxon>
        <taxon>Bacilli</taxon>
        <taxon>Bacillales</taxon>
        <taxon>Bacillaceae</taxon>
        <taxon>Thalassobacillus</taxon>
    </lineage>
</organism>
<protein>
    <recommendedName>
        <fullName evidence="3">YrzO family protein</fullName>
    </recommendedName>
</protein>
<reference evidence="2" key="1">
    <citation type="journal article" date="2019" name="Int. J. Syst. Evol. Microbiol.">
        <title>The Global Catalogue of Microorganisms (GCM) 10K type strain sequencing project: providing services to taxonomists for standard genome sequencing and annotation.</title>
        <authorList>
            <consortium name="The Broad Institute Genomics Platform"/>
            <consortium name="The Broad Institute Genome Sequencing Center for Infectious Disease"/>
            <person name="Wu L."/>
            <person name="Ma J."/>
        </authorList>
    </citation>
    <scope>NUCLEOTIDE SEQUENCE [LARGE SCALE GENOMIC DNA]</scope>
    <source>
        <strain evidence="2">CCUG 56607</strain>
    </source>
</reference>
<dbReference type="EMBL" id="JBHTKL010000005">
    <property type="protein sequence ID" value="MFD1019497.1"/>
    <property type="molecule type" value="Genomic_DNA"/>
</dbReference>